<evidence type="ECO:0000259" key="7">
    <source>
        <dbReference type="PROSITE" id="PS51192"/>
    </source>
</evidence>
<reference evidence="9" key="1">
    <citation type="submission" date="2023-03" db="EMBL/GenBank/DDBJ databases">
        <title>Massive genome expansion in bonnet fungi (Mycena s.s.) driven by repeated elements and novel gene families across ecological guilds.</title>
        <authorList>
            <consortium name="Lawrence Berkeley National Laboratory"/>
            <person name="Harder C.B."/>
            <person name="Miyauchi S."/>
            <person name="Viragh M."/>
            <person name="Kuo A."/>
            <person name="Thoen E."/>
            <person name="Andreopoulos B."/>
            <person name="Lu D."/>
            <person name="Skrede I."/>
            <person name="Drula E."/>
            <person name="Henrissat B."/>
            <person name="Morin E."/>
            <person name="Kohler A."/>
            <person name="Barry K."/>
            <person name="LaButti K."/>
            <person name="Morin E."/>
            <person name="Salamov A."/>
            <person name="Lipzen A."/>
            <person name="Mereny Z."/>
            <person name="Hegedus B."/>
            <person name="Baldrian P."/>
            <person name="Stursova M."/>
            <person name="Weitz H."/>
            <person name="Taylor A."/>
            <person name="Grigoriev I.V."/>
            <person name="Nagy L.G."/>
            <person name="Martin F."/>
            <person name="Kauserud H."/>
        </authorList>
    </citation>
    <scope>NUCLEOTIDE SEQUENCE</scope>
    <source>
        <strain evidence="9">CBHHK173m</strain>
    </source>
</reference>
<feature type="non-terminal residue" evidence="9">
    <location>
        <position position="1"/>
    </location>
</feature>
<dbReference type="Gene3D" id="3.40.50.300">
    <property type="entry name" value="P-loop containing nucleotide triphosphate hydrolases"/>
    <property type="match status" value="2"/>
</dbReference>
<dbReference type="InterPro" id="IPR001650">
    <property type="entry name" value="Helicase_C-like"/>
</dbReference>
<dbReference type="GO" id="GO:0016787">
    <property type="term" value="F:hydrolase activity"/>
    <property type="evidence" value="ECO:0007669"/>
    <property type="project" value="UniProtKB-KW"/>
</dbReference>
<evidence type="ECO:0000313" key="10">
    <source>
        <dbReference type="Proteomes" id="UP001222325"/>
    </source>
</evidence>
<dbReference type="GO" id="GO:0009378">
    <property type="term" value="F:four-way junction helicase activity"/>
    <property type="evidence" value="ECO:0007669"/>
    <property type="project" value="TreeGrafter"/>
</dbReference>
<evidence type="ECO:0000256" key="3">
    <source>
        <dbReference type="ARBA" id="ARBA00022840"/>
    </source>
</evidence>
<evidence type="ECO:0000256" key="4">
    <source>
        <dbReference type="ARBA" id="ARBA00034617"/>
    </source>
</evidence>
<comment type="similarity">
    <text evidence="1">Belongs to the helicase family. RecQ subfamily.</text>
</comment>
<gene>
    <name evidence="9" type="ORF">B0H15DRAFT_761610</name>
</gene>
<keyword evidence="10" id="KW-1185">Reference proteome</keyword>
<dbReference type="SMART" id="SM00490">
    <property type="entry name" value="HELICc"/>
    <property type="match status" value="1"/>
</dbReference>
<dbReference type="PANTHER" id="PTHR13710:SF154">
    <property type="entry name" value="RECQ HELICASE, PUTATIVE (AFU_ORTHOLOGUE AFUA_6G14720)-RELATED"/>
    <property type="match status" value="1"/>
</dbReference>
<comment type="catalytic activity">
    <reaction evidence="4">
        <text>Couples ATP hydrolysis with the unwinding of duplex DNA by translocating in the 3'-5' direction.</text>
        <dbReference type="EC" id="5.6.2.4"/>
    </reaction>
</comment>
<accession>A0AAD6XNE9</accession>
<dbReference type="EMBL" id="JARJCN010000047">
    <property type="protein sequence ID" value="KAJ7082066.1"/>
    <property type="molecule type" value="Genomic_DNA"/>
</dbReference>
<evidence type="ECO:0000256" key="2">
    <source>
        <dbReference type="ARBA" id="ARBA00022741"/>
    </source>
</evidence>
<sequence length="492" mass="54461">KAPYDWQLDVSEAYLLGLDAVVIAGTGAGKTMPFMMPLLLHRDKYSLIISPLKAKRFEAMGLKAAAVNGDTYTRDLQKDLDSQTHNAVFTSPEMCLEHDGLRKWLRDPATGKRALGAIIDEAHCASQWGGDFRPHYAQLERLRAVLPTGTPILATSATLGPAALQDLCSGLNLNLDESFFLNLGNDRPNITPSVFEMNSAKDYAALDSHLPDPANVHTAADLDKGIVFVNHVKKSQILTRHIRRRYPNLPPGTIDFLHAHRTAKAKRRVMKQFRRGKIRILVATEAAGMGADISDIKFIIQFGVPSSLAVWTQRAGRAGRSPELQARAILLVEKSMFQRKKKRKRKGGTAAADPDSSDSESDSDSENEVPDDGKTWAKNVDPIMREYITTKLCRRDMADRYFNNPPRRATPTGDCCDNCVRNSTQTTLARASMPGSRPSTPAERSPPSSAHTTPSKDPNVNGKRPMARGNGPKRRQKDHLKQARGSLERWRL</sequence>
<dbReference type="Pfam" id="PF00271">
    <property type="entry name" value="Helicase_C"/>
    <property type="match status" value="1"/>
</dbReference>
<dbReference type="SMART" id="SM00487">
    <property type="entry name" value="DEXDc"/>
    <property type="match status" value="1"/>
</dbReference>
<dbReference type="AlphaFoldDB" id="A0AAD6XNE9"/>
<organism evidence="9 10">
    <name type="scientific">Mycena belliarum</name>
    <dbReference type="NCBI Taxonomy" id="1033014"/>
    <lineage>
        <taxon>Eukaryota</taxon>
        <taxon>Fungi</taxon>
        <taxon>Dikarya</taxon>
        <taxon>Basidiomycota</taxon>
        <taxon>Agaricomycotina</taxon>
        <taxon>Agaricomycetes</taxon>
        <taxon>Agaricomycetidae</taxon>
        <taxon>Agaricales</taxon>
        <taxon>Marasmiineae</taxon>
        <taxon>Mycenaceae</taxon>
        <taxon>Mycena</taxon>
    </lineage>
</organism>
<evidence type="ECO:0000259" key="8">
    <source>
        <dbReference type="PROSITE" id="PS51194"/>
    </source>
</evidence>
<dbReference type="PROSITE" id="PS51192">
    <property type="entry name" value="HELICASE_ATP_BIND_1"/>
    <property type="match status" value="1"/>
</dbReference>
<feature type="compositionally biased region" description="Acidic residues" evidence="6">
    <location>
        <begin position="355"/>
        <end position="370"/>
    </location>
</feature>
<evidence type="ECO:0000256" key="1">
    <source>
        <dbReference type="ARBA" id="ARBA00005446"/>
    </source>
</evidence>
<keyword evidence="9" id="KW-0378">Hydrolase</keyword>
<dbReference type="InterPro" id="IPR011545">
    <property type="entry name" value="DEAD/DEAH_box_helicase_dom"/>
</dbReference>
<comment type="caution">
    <text evidence="9">The sequence shown here is derived from an EMBL/GenBank/DDBJ whole genome shotgun (WGS) entry which is preliminary data.</text>
</comment>
<feature type="non-terminal residue" evidence="9">
    <location>
        <position position="492"/>
    </location>
</feature>
<feature type="region of interest" description="Disordered" evidence="6">
    <location>
        <begin position="426"/>
        <end position="492"/>
    </location>
</feature>
<dbReference type="GO" id="GO:0005694">
    <property type="term" value="C:chromosome"/>
    <property type="evidence" value="ECO:0007669"/>
    <property type="project" value="TreeGrafter"/>
</dbReference>
<feature type="region of interest" description="Disordered" evidence="6">
    <location>
        <begin position="340"/>
        <end position="377"/>
    </location>
</feature>
<dbReference type="GO" id="GO:0003676">
    <property type="term" value="F:nucleic acid binding"/>
    <property type="evidence" value="ECO:0007669"/>
    <property type="project" value="InterPro"/>
</dbReference>
<evidence type="ECO:0000256" key="6">
    <source>
        <dbReference type="SAM" id="MobiDB-lite"/>
    </source>
</evidence>
<dbReference type="Proteomes" id="UP001222325">
    <property type="component" value="Unassembled WGS sequence"/>
</dbReference>
<dbReference type="GO" id="GO:0043138">
    <property type="term" value="F:3'-5' DNA helicase activity"/>
    <property type="evidence" value="ECO:0007669"/>
    <property type="project" value="UniProtKB-EC"/>
</dbReference>
<dbReference type="Pfam" id="PF00270">
    <property type="entry name" value="DEAD"/>
    <property type="match status" value="1"/>
</dbReference>
<dbReference type="EC" id="5.6.2.4" evidence="5"/>
<protein>
    <recommendedName>
        <fullName evidence="5">DNA 3'-5' helicase</fullName>
        <ecNumber evidence="5">5.6.2.4</ecNumber>
    </recommendedName>
</protein>
<dbReference type="GO" id="GO:0005737">
    <property type="term" value="C:cytoplasm"/>
    <property type="evidence" value="ECO:0007669"/>
    <property type="project" value="TreeGrafter"/>
</dbReference>
<dbReference type="InterPro" id="IPR027417">
    <property type="entry name" value="P-loop_NTPase"/>
</dbReference>
<dbReference type="GO" id="GO:0000724">
    <property type="term" value="P:double-strand break repair via homologous recombination"/>
    <property type="evidence" value="ECO:0007669"/>
    <property type="project" value="TreeGrafter"/>
</dbReference>
<keyword evidence="2" id="KW-0547">Nucleotide-binding</keyword>
<feature type="compositionally biased region" description="Polar residues" evidence="6">
    <location>
        <begin position="446"/>
        <end position="458"/>
    </location>
</feature>
<proteinExistence type="inferred from homology"/>
<dbReference type="InterPro" id="IPR014001">
    <property type="entry name" value="Helicase_ATP-bd"/>
</dbReference>
<evidence type="ECO:0000313" key="9">
    <source>
        <dbReference type="EMBL" id="KAJ7082066.1"/>
    </source>
</evidence>
<dbReference type="SUPFAM" id="SSF52540">
    <property type="entry name" value="P-loop containing nucleoside triphosphate hydrolases"/>
    <property type="match status" value="1"/>
</dbReference>
<dbReference type="PANTHER" id="PTHR13710">
    <property type="entry name" value="DNA HELICASE RECQ FAMILY MEMBER"/>
    <property type="match status" value="1"/>
</dbReference>
<dbReference type="GO" id="GO:0005524">
    <property type="term" value="F:ATP binding"/>
    <property type="evidence" value="ECO:0007669"/>
    <property type="project" value="UniProtKB-KW"/>
</dbReference>
<keyword evidence="3" id="KW-0067">ATP-binding</keyword>
<feature type="domain" description="Helicase C-terminal" evidence="8">
    <location>
        <begin position="205"/>
        <end position="360"/>
    </location>
</feature>
<dbReference type="PROSITE" id="PS51194">
    <property type="entry name" value="HELICASE_CTER"/>
    <property type="match status" value="1"/>
</dbReference>
<evidence type="ECO:0000256" key="5">
    <source>
        <dbReference type="ARBA" id="ARBA00034808"/>
    </source>
</evidence>
<name>A0AAD6XNE9_9AGAR</name>
<feature type="domain" description="Helicase ATP-binding" evidence="7">
    <location>
        <begin position="11"/>
        <end position="177"/>
    </location>
</feature>